<evidence type="ECO:0000256" key="12">
    <source>
        <dbReference type="RuleBase" id="RU361154"/>
    </source>
</evidence>
<dbReference type="PROSITE" id="PS00719">
    <property type="entry name" value="GLYCOSYL_HYDROL_F2_1"/>
    <property type="match status" value="1"/>
</dbReference>
<dbReference type="FunFam" id="3.20.20.80:FF:000018">
    <property type="entry name" value="Beta-galactosidase"/>
    <property type="match status" value="1"/>
</dbReference>
<dbReference type="InterPro" id="IPR032312">
    <property type="entry name" value="LacZ_4"/>
</dbReference>
<dbReference type="PRINTS" id="PR00132">
    <property type="entry name" value="GLHYDRLASE2"/>
</dbReference>
<feature type="signal peptide" evidence="13">
    <location>
        <begin position="1"/>
        <end position="18"/>
    </location>
</feature>
<dbReference type="PANTHER" id="PTHR46323">
    <property type="entry name" value="BETA-GALACTOSIDASE"/>
    <property type="match status" value="1"/>
</dbReference>
<dbReference type="InterPro" id="IPR017853">
    <property type="entry name" value="GH"/>
</dbReference>
<dbReference type="Pfam" id="PF16353">
    <property type="entry name" value="LacZ_4"/>
    <property type="match status" value="1"/>
</dbReference>
<dbReference type="GO" id="GO:0004565">
    <property type="term" value="F:beta-galactosidase activity"/>
    <property type="evidence" value="ECO:0007669"/>
    <property type="project" value="UniProtKB-EC"/>
</dbReference>
<comment type="cofactor">
    <cofactor evidence="3">
        <name>Na(+)</name>
        <dbReference type="ChEBI" id="CHEBI:29101"/>
    </cofactor>
</comment>
<dbReference type="InterPro" id="IPR050347">
    <property type="entry name" value="Bact_Beta-galactosidase"/>
</dbReference>
<dbReference type="SUPFAM" id="SSF49303">
    <property type="entry name" value="beta-Galactosidase/glucuronidase domain"/>
    <property type="match status" value="2"/>
</dbReference>
<dbReference type="InterPro" id="IPR006104">
    <property type="entry name" value="Glyco_hydro_2_N"/>
</dbReference>
<dbReference type="GO" id="GO:0009341">
    <property type="term" value="C:beta-galactosidase complex"/>
    <property type="evidence" value="ECO:0007669"/>
    <property type="project" value="InterPro"/>
</dbReference>
<dbReference type="InterPro" id="IPR036156">
    <property type="entry name" value="Beta-gal/glucu_dom_sf"/>
</dbReference>
<dbReference type="InterPro" id="IPR023230">
    <property type="entry name" value="Glyco_hydro_2_CS"/>
</dbReference>
<evidence type="ECO:0000256" key="2">
    <source>
        <dbReference type="ARBA" id="ARBA00001913"/>
    </source>
</evidence>
<evidence type="ECO:0000256" key="10">
    <source>
        <dbReference type="ARBA" id="ARBA00023295"/>
    </source>
</evidence>
<keyword evidence="9" id="KW-0106">Calcium</keyword>
<comment type="catalytic activity">
    <reaction evidence="1 12">
        <text>Hydrolysis of terminal non-reducing beta-D-galactose residues in beta-D-galactosides.</text>
        <dbReference type="EC" id="3.2.1.23"/>
    </reaction>
</comment>
<dbReference type="Gene3D" id="2.70.98.10">
    <property type="match status" value="1"/>
</dbReference>
<proteinExistence type="inferred from homology"/>
<dbReference type="KEGG" id="mcos:GM418_05760"/>
<dbReference type="SMART" id="SM01038">
    <property type="entry name" value="Bgal_small_N"/>
    <property type="match status" value="1"/>
</dbReference>
<dbReference type="EMBL" id="CP046401">
    <property type="protein sequence ID" value="QGY43181.1"/>
    <property type="molecule type" value="Genomic_DNA"/>
</dbReference>
<evidence type="ECO:0000256" key="9">
    <source>
        <dbReference type="ARBA" id="ARBA00022837"/>
    </source>
</evidence>
<gene>
    <name evidence="15" type="ORF">GM418_05760</name>
</gene>
<accession>A0A6I6JLG8</accession>
<comment type="similarity">
    <text evidence="4 12">Belongs to the glycosyl hydrolase 2 family.</text>
</comment>
<dbReference type="PANTHER" id="PTHR46323:SF2">
    <property type="entry name" value="BETA-GALACTOSIDASE"/>
    <property type="match status" value="1"/>
</dbReference>
<dbReference type="Pfam" id="PF02929">
    <property type="entry name" value="Bgal_small_N"/>
    <property type="match status" value="1"/>
</dbReference>
<evidence type="ECO:0000256" key="5">
    <source>
        <dbReference type="ARBA" id="ARBA00011245"/>
    </source>
</evidence>
<evidence type="ECO:0000259" key="14">
    <source>
        <dbReference type="SMART" id="SM01038"/>
    </source>
</evidence>
<evidence type="ECO:0000313" key="16">
    <source>
        <dbReference type="Proteomes" id="UP000428260"/>
    </source>
</evidence>
<evidence type="ECO:0000256" key="1">
    <source>
        <dbReference type="ARBA" id="ARBA00001412"/>
    </source>
</evidence>
<comment type="cofactor">
    <cofactor evidence="2">
        <name>Ca(2+)</name>
        <dbReference type="ChEBI" id="CHEBI:29108"/>
    </cofactor>
</comment>
<sequence length="1109" mass="126279">MNKLYTLVLILFTSLAWAQNSDWEDPTVIAKNKLPAHATSYSFKSQSDALKGDRERSGMISLDGTWKFNFVEKEEDRPMDFYNKDVSGWDDIEVPSNWEMEGYGTPIYMNSGYPFGPESPVPNGVNPMEWYQENYDVPEGLSRQELFSRFMADVIAPSRPNPPFIARDNPVGSYVKTFTVPEEWSNQRVILHFGGVSSAMYVWVNGEKVGYSQDSRLPAEFDITNFLKTGENTLAVQVFRWSDGSYLEDQDHWRMSGIYREVMLLAQPKIAVEDFFVRTRLDANYQDALLQIRPTISRNPDVPISGWTLEAELFSPQDKPVFDEPISIDVADIVYERYPQRDNVYFGLMEKKISSPEKWSAEKPVLYSVVLTLKNKDGEVVEARSAKVGFREVETQNGQLLINGKSVKLYGVNRHDHNYLRGKSLTRDDMLQDVLLMKQFNFNAVRTCHYPNDPYFYDLCDKYGLYVIDEANIETHGSMGYLTNQSEWHMAFADRVVRMVERDKNHPSIISWSLGNESGTGPNHAGAAGWVKDFDPTRFIHYEGAEGQPEHKDYVAYGTPEYNERQLGRIGNPTDPEFVDVLSRMYANLEQLEAMAKSPYIKRPIMQCEYAHAMGNSLGNFQEYWDLIRKYPNLIGGFIWDWIDQGLLKKDEKGKEYFAYGGDFGDTPNGNNFCINGVIASDRLPKPQTYEAKYVMQPVEFSAVDLGNGLVRIRNRHNFTNLAELKLVWSLKEDGAEIQSGEIESLILNPGDAKVIQIPFDNIKTTANAEYWLRLSVQLKEEKNWAKAGHEVAKEQFKLPLETVTAADNQSKATNPAIEESGESVVVSGKGFKAEVSKSSGLLVSIQKGDEELLTAALQPYFWRPLTDNDERGWRAQNSLNIWNELPGLLKVNSLDIDKESSKVQANLTYEGLTLLLTYQFSSEGEIKVQFDLNIPEEMPEPIRVGMTTGVPDSFSNMSFYGKGPFENYVDRNGAAEVDVYSGKVDDFYYNYVKPQESSNHTCVRWLSFTNNQNNGLMVVGNEPIQTSVWPYSAENIREAQHTNELKKAEDLTVNISAELAGVGGNDSWSINARPIEKYRLLEKQYNYSFKLVPLTKVKDLQKTYRMVK</sequence>
<dbReference type="Gene3D" id="3.20.20.80">
    <property type="entry name" value="Glycosidases"/>
    <property type="match status" value="1"/>
</dbReference>
<feature type="chain" id="PRO_5026211379" description="Beta-galactosidase" evidence="13">
    <location>
        <begin position="19"/>
        <end position="1109"/>
    </location>
</feature>
<dbReference type="InterPro" id="IPR006103">
    <property type="entry name" value="Glyco_hydro_2_cat"/>
</dbReference>
<dbReference type="Pfam" id="PF00703">
    <property type="entry name" value="Glyco_hydro_2"/>
    <property type="match status" value="1"/>
</dbReference>
<dbReference type="Proteomes" id="UP000428260">
    <property type="component" value="Chromosome"/>
</dbReference>
<dbReference type="Pfam" id="PF02837">
    <property type="entry name" value="Glyco_hydro_2_N"/>
    <property type="match status" value="2"/>
</dbReference>
<dbReference type="GO" id="GO:0005990">
    <property type="term" value="P:lactose catabolic process"/>
    <property type="evidence" value="ECO:0007669"/>
    <property type="project" value="TreeGrafter"/>
</dbReference>
<evidence type="ECO:0000256" key="6">
    <source>
        <dbReference type="ARBA" id="ARBA00012756"/>
    </source>
</evidence>
<name>A0A6I6JLG8_9BACT</name>
<keyword evidence="16" id="KW-1185">Reference proteome</keyword>
<keyword evidence="10 12" id="KW-0326">Glycosidase</keyword>
<dbReference type="EC" id="3.2.1.23" evidence="6 12"/>
<dbReference type="InterPro" id="IPR014718">
    <property type="entry name" value="GH-type_carb-bd"/>
</dbReference>
<protein>
    <recommendedName>
        <fullName evidence="7 12">Beta-galactosidase</fullName>
        <ecNumber evidence="6 12">3.2.1.23</ecNumber>
    </recommendedName>
    <alternativeName>
        <fullName evidence="11 12">Lactase</fullName>
    </alternativeName>
</protein>
<dbReference type="InterPro" id="IPR013783">
    <property type="entry name" value="Ig-like_fold"/>
</dbReference>
<evidence type="ECO:0000256" key="8">
    <source>
        <dbReference type="ARBA" id="ARBA00022801"/>
    </source>
</evidence>
<dbReference type="InterPro" id="IPR011013">
    <property type="entry name" value="Gal_mutarotase_sf_dom"/>
</dbReference>
<keyword evidence="8 12" id="KW-0378">Hydrolase</keyword>
<dbReference type="InterPro" id="IPR006101">
    <property type="entry name" value="Glyco_hydro_2"/>
</dbReference>
<dbReference type="Gene3D" id="2.60.120.260">
    <property type="entry name" value="Galactose-binding domain-like"/>
    <property type="match status" value="2"/>
</dbReference>
<evidence type="ECO:0000256" key="3">
    <source>
        <dbReference type="ARBA" id="ARBA00001959"/>
    </source>
</evidence>
<dbReference type="Pfam" id="PF02836">
    <property type="entry name" value="Glyco_hydro_2_C"/>
    <property type="match status" value="1"/>
</dbReference>
<evidence type="ECO:0000256" key="13">
    <source>
        <dbReference type="SAM" id="SignalP"/>
    </source>
</evidence>
<keyword evidence="13" id="KW-0732">Signal</keyword>
<dbReference type="PROSITE" id="PS00608">
    <property type="entry name" value="GLYCOSYL_HYDROL_F2_2"/>
    <property type="match status" value="1"/>
</dbReference>
<evidence type="ECO:0000313" key="15">
    <source>
        <dbReference type="EMBL" id="QGY43181.1"/>
    </source>
</evidence>
<dbReference type="SUPFAM" id="SSF74650">
    <property type="entry name" value="Galactose mutarotase-like"/>
    <property type="match status" value="1"/>
</dbReference>
<dbReference type="InterPro" id="IPR023232">
    <property type="entry name" value="Glyco_hydro_2_AS"/>
</dbReference>
<feature type="domain" description="Beta galactosidase small chain/" evidence="14">
    <location>
        <begin position="826"/>
        <end position="1093"/>
    </location>
</feature>
<evidence type="ECO:0000256" key="4">
    <source>
        <dbReference type="ARBA" id="ARBA00007401"/>
    </source>
</evidence>
<comment type="subunit">
    <text evidence="5">Monomer.</text>
</comment>
<dbReference type="SUPFAM" id="SSF49785">
    <property type="entry name" value="Galactose-binding domain-like"/>
    <property type="match status" value="1"/>
</dbReference>
<dbReference type="SUPFAM" id="SSF51445">
    <property type="entry name" value="(Trans)glycosidases"/>
    <property type="match status" value="1"/>
</dbReference>
<dbReference type="InterPro" id="IPR004199">
    <property type="entry name" value="B-gal_small/dom_5"/>
</dbReference>
<dbReference type="InterPro" id="IPR006102">
    <property type="entry name" value="Ig-like_GH2"/>
</dbReference>
<dbReference type="RefSeq" id="WP_158864058.1">
    <property type="nucleotide sequence ID" value="NZ_CP046401.1"/>
</dbReference>
<evidence type="ECO:0000256" key="7">
    <source>
        <dbReference type="ARBA" id="ARBA00013303"/>
    </source>
</evidence>
<reference evidence="15 16" key="1">
    <citation type="submission" date="2019-11" db="EMBL/GenBank/DDBJ databases">
        <authorList>
            <person name="Zheng R.K."/>
            <person name="Sun C.M."/>
        </authorList>
    </citation>
    <scope>NUCLEOTIDE SEQUENCE [LARGE SCALE GENOMIC DNA]</scope>
    <source>
        <strain evidence="15 16">WC007</strain>
    </source>
</reference>
<organism evidence="15 16">
    <name type="scientific">Maribellus comscasis</name>
    <dbReference type="NCBI Taxonomy" id="2681766"/>
    <lineage>
        <taxon>Bacteria</taxon>
        <taxon>Pseudomonadati</taxon>
        <taxon>Bacteroidota</taxon>
        <taxon>Bacteroidia</taxon>
        <taxon>Marinilabiliales</taxon>
        <taxon>Prolixibacteraceae</taxon>
        <taxon>Maribellus</taxon>
    </lineage>
</organism>
<dbReference type="AlphaFoldDB" id="A0A6I6JLG8"/>
<dbReference type="Gene3D" id="2.60.40.10">
    <property type="entry name" value="Immunoglobulins"/>
    <property type="match status" value="2"/>
</dbReference>
<dbReference type="GO" id="GO:0030246">
    <property type="term" value="F:carbohydrate binding"/>
    <property type="evidence" value="ECO:0007669"/>
    <property type="project" value="InterPro"/>
</dbReference>
<dbReference type="InterPro" id="IPR008979">
    <property type="entry name" value="Galactose-bd-like_sf"/>
</dbReference>
<evidence type="ECO:0000256" key="11">
    <source>
        <dbReference type="ARBA" id="ARBA00032230"/>
    </source>
</evidence>